<accession>A0A812IV16</accession>
<organism evidence="1 2">
    <name type="scientific">Symbiodinium pilosum</name>
    <name type="common">Dinoflagellate</name>
    <dbReference type="NCBI Taxonomy" id="2952"/>
    <lineage>
        <taxon>Eukaryota</taxon>
        <taxon>Sar</taxon>
        <taxon>Alveolata</taxon>
        <taxon>Dinophyceae</taxon>
        <taxon>Suessiales</taxon>
        <taxon>Symbiodiniaceae</taxon>
        <taxon>Symbiodinium</taxon>
    </lineage>
</organism>
<name>A0A812IV16_SYMPI</name>
<dbReference type="OrthoDB" id="168404at2759"/>
<comment type="caution">
    <text evidence="1">The sequence shown here is derived from an EMBL/GenBank/DDBJ whole genome shotgun (WGS) entry which is preliminary data.</text>
</comment>
<dbReference type="AlphaFoldDB" id="A0A812IV16"/>
<protein>
    <submittedName>
        <fullName evidence="1">TMEM131 protein</fullName>
    </submittedName>
</protein>
<proteinExistence type="predicted"/>
<dbReference type="PANTHER" id="PTHR22050:SF0">
    <property type="entry name" value="TRANSMEMBRANE PROTEIN 131 HOMOLOG"/>
    <property type="match status" value="1"/>
</dbReference>
<dbReference type="InterPro" id="IPR039877">
    <property type="entry name" value="TMEM131-like"/>
</dbReference>
<gene>
    <name evidence="1" type="primary">TMEM131</name>
    <name evidence="1" type="ORF">SPIL2461_LOCUS868</name>
</gene>
<keyword evidence="2" id="KW-1185">Reference proteome</keyword>
<evidence type="ECO:0000313" key="2">
    <source>
        <dbReference type="Proteomes" id="UP000649617"/>
    </source>
</evidence>
<dbReference type="EMBL" id="CAJNIZ010000780">
    <property type="protein sequence ID" value="CAE7174767.1"/>
    <property type="molecule type" value="Genomic_DNA"/>
</dbReference>
<dbReference type="PANTHER" id="PTHR22050">
    <property type="entry name" value="RW1 PROTEIN HOMOLOG"/>
    <property type="match status" value="1"/>
</dbReference>
<evidence type="ECO:0000313" key="1">
    <source>
        <dbReference type="EMBL" id="CAE7174767.1"/>
    </source>
</evidence>
<reference evidence="1" key="1">
    <citation type="submission" date="2021-02" db="EMBL/GenBank/DDBJ databases">
        <authorList>
            <person name="Dougan E. K."/>
            <person name="Rhodes N."/>
            <person name="Thang M."/>
            <person name="Chan C."/>
        </authorList>
    </citation>
    <scope>NUCLEOTIDE SEQUENCE</scope>
</reference>
<sequence length="348" mass="38224">MRFDPPELEFNDELTCVPHHSQVRIYCDGCHAIISVDSVSSDMEAVYPALVPKSGKQPKKKGKSPTIGIMYVMFLAHQPGEVRGRISVKTTAGLVHYQVKGFAAANPYKAEAIHNLKVGAGEVVHHPLSIFNPWKDPLQISQVSSNESFIQLLAPEELRQVGHKNSPAGSSFILADRAAGDWTIPPEQHGIVGYTKFTLQQGQYQGFVEVKMEAEVPRIVVPVVLGVVRSSGIKISPDIVDFQTLVSSIQASCWAARGCCLFLRGVLQFCARARQGQARCSVHVHLRIYLALCHEPESAANSAAVFVRPDTEACHCRWHLTDLPVARSLCYEGQSNATEESESADIWV</sequence>
<dbReference type="GO" id="GO:0016020">
    <property type="term" value="C:membrane"/>
    <property type="evidence" value="ECO:0007669"/>
    <property type="project" value="TreeGrafter"/>
</dbReference>
<dbReference type="Proteomes" id="UP000649617">
    <property type="component" value="Unassembled WGS sequence"/>
</dbReference>